<feature type="transmembrane region" description="Helical" evidence="8">
    <location>
        <begin position="49"/>
        <end position="75"/>
    </location>
</feature>
<feature type="transmembrane region" description="Helical" evidence="8">
    <location>
        <begin position="404"/>
        <end position="423"/>
    </location>
</feature>
<gene>
    <name evidence="11" type="ORF">A3K91_1835</name>
</gene>
<evidence type="ECO:0000256" key="6">
    <source>
        <dbReference type="ARBA" id="ARBA00022989"/>
    </source>
</evidence>
<sequence>MQAHSAFDIAHFITYIKSHVDKIKSLNMFRPLALFIGLRYTRAERSNRFISFISLISMIGLTLGVAVLITVLSVMNGFDRELKTRILGMVPQATVVSTEIIGDWQQLADKIKEDPEVAAVAPFIQLQGMLTSNGQVAGIMVTGVDPEYEKKVSIINDHMIEGSIDTLQSGDFSIVLGEEMVQSLGLRLGDKVTLVLPEASPSPAGVIPRFKRFTLTGIYTISPEVDSLMAFIPMNDAAKLLRLPDGAQGVRMKLNDIFNAPMASEKAAAIAPERLYPNNWTQTHGNLFGAIQMEKAMVGLLLFLIILVAAFNIVSSLVMLVTDKKADIAILKTFGASPRLITQVFMVQGVVIGVIGTIAGTILGVIFALTVSDILGFINQTFGLNLFDAYFVNYLPSQLRLLDVVLITGASFILSFLATIYPARRAARIQPAQTLRYE</sequence>
<dbReference type="InterPro" id="IPR003838">
    <property type="entry name" value="ABC3_permease_C"/>
</dbReference>
<keyword evidence="7 8" id="KW-0472">Membrane</keyword>
<dbReference type="InterPro" id="IPR051447">
    <property type="entry name" value="Lipoprotein-release_system"/>
</dbReference>
<evidence type="ECO:0000256" key="5">
    <source>
        <dbReference type="ARBA" id="ARBA00022692"/>
    </source>
</evidence>
<dbReference type="InterPro" id="IPR025857">
    <property type="entry name" value="MacB_PCD"/>
</dbReference>
<dbReference type="Proteomes" id="UP000076104">
    <property type="component" value="Chromosome"/>
</dbReference>
<comment type="subcellular location">
    <subcellularLocation>
        <location evidence="1">Cell membrane</location>
        <topology evidence="1">Multi-pass membrane protein</topology>
    </subcellularLocation>
</comment>
<keyword evidence="6 8" id="KW-1133">Transmembrane helix</keyword>
<dbReference type="Pfam" id="PF12704">
    <property type="entry name" value="MacB_PCD"/>
    <property type="match status" value="1"/>
</dbReference>
<evidence type="ECO:0000256" key="2">
    <source>
        <dbReference type="ARBA" id="ARBA00005236"/>
    </source>
</evidence>
<evidence type="ECO:0000256" key="3">
    <source>
        <dbReference type="ARBA" id="ARBA00022448"/>
    </source>
</evidence>
<name>A0ABM5ZZ91_9GAMM</name>
<evidence type="ECO:0000313" key="11">
    <source>
        <dbReference type="EMBL" id="AMT97428.1"/>
    </source>
</evidence>
<dbReference type="PANTHER" id="PTHR30489:SF0">
    <property type="entry name" value="LIPOPROTEIN-RELEASING SYSTEM TRANSMEMBRANE PROTEIN LOLE"/>
    <property type="match status" value="1"/>
</dbReference>
<feature type="transmembrane region" description="Helical" evidence="8">
    <location>
        <begin position="298"/>
        <end position="320"/>
    </location>
</feature>
<dbReference type="EMBL" id="CP014945">
    <property type="protein sequence ID" value="AMT97428.1"/>
    <property type="molecule type" value="Genomic_DNA"/>
</dbReference>
<accession>A0ABM5ZZ91</accession>
<keyword evidence="12" id="KW-1185">Reference proteome</keyword>
<proteinExistence type="inferred from homology"/>
<feature type="domain" description="ABC3 transporter permease C-terminal" evidence="9">
    <location>
        <begin position="300"/>
        <end position="431"/>
    </location>
</feature>
<evidence type="ECO:0000256" key="7">
    <source>
        <dbReference type="ARBA" id="ARBA00023136"/>
    </source>
</evidence>
<feature type="transmembrane region" description="Helical" evidence="8">
    <location>
        <begin position="340"/>
        <end position="367"/>
    </location>
</feature>
<keyword evidence="11" id="KW-0449">Lipoprotein</keyword>
<feature type="domain" description="MacB-like periplasmic core" evidence="10">
    <location>
        <begin position="54"/>
        <end position="267"/>
    </location>
</feature>
<comment type="similarity">
    <text evidence="2">Belongs to the ABC-4 integral membrane protein family. LolC/E subfamily.</text>
</comment>
<keyword evidence="3" id="KW-0813">Transport</keyword>
<dbReference type="InterPro" id="IPR011925">
    <property type="entry name" value="LolCE_TM"/>
</dbReference>
<reference evidence="11 12" key="1">
    <citation type="submission" date="2016-03" db="EMBL/GenBank/DDBJ databases">
        <title>Genome sequencing of Psychrobacter alimentarius PAMC 27889.</title>
        <authorList>
            <person name="Lee J."/>
            <person name="Kim O.-S."/>
        </authorList>
    </citation>
    <scope>NUCLEOTIDE SEQUENCE [LARGE SCALE GENOMIC DNA]</scope>
    <source>
        <strain evidence="11 12">PAMC 27889</strain>
    </source>
</reference>
<dbReference type="NCBIfam" id="TIGR02212">
    <property type="entry name" value="lolCE"/>
    <property type="match status" value="1"/>
</dbReference>
<keyword evidence="5 8" id="KW-0812">Transmembrane</keyword>
<evidence type="ECO:0000259" key="9">
    <source>
        <dbReference type="Pfam" id="PF02687"/>
    </source>
</evidence>
<keyword evidence="4" id="KW-1003">Cell membrane</keyword>
<evidence type="ECO:0000313" key="12">
    <source>
        <dbReference type="Proteomes" id="UP000076104"/>
    </source>
</evidence>
<organism evidence="11 12">
    <name type="scientific">Psychrobacter alimentarius</name>
    <dbReference type="NCBI Taxonomy" id="261164"/>
    <lineage>
        <taxon>Bacteria</taxon>
        <taxon>Pseudomonadati</taxon>
        <taxon>Pseudomonadota</taxon>
        <taxon>Gammaproteobacteria</taxon>
        <taxon>Moraxellales</taxon>
        <taxon>Moraxellaceae</taxon>
        <taxon>Psychrobacter</taxon>
    </lineage>
</organism>
<protein>
    <submittedName>
        <fullName evidence="11">Lipoprotein releasing system transmembrane protein LolC</fullName>
    </submittedName>
</protein>
<dbReference type="PANTHER" id="PTHR30489">
    <property type="entry name" value="LIPOPROTEIN-RELEASING SYSTEM TRANSMEMBRANE PROTEIN LOLE"/>
    <property type="match status" value="1"/>
</dbReference>
<evidence type="ECO:0000256" key="8">
    <source>
        <dbReference type="SAM" id="Phobius"/>
    </source>
</evidence>
<evidence type="ECO:0000256" key="1">
    <source>
        <dbReference type="ARBA" id="ARBA00004651"/>
    </source>
</evidence>
<evidence type="ECO:0000256" key="4">
    <source>
        <dbReference type="ARBA" id="ARBA00022475"/>
    </source>
</evidence>
<dbReference type="Pfam" id="PF02687">
    <property type="entry name" value="FtsX"/>
    <property type="match status" value="1"/>
</dbReference>
<evidence type="ECO:0000259" key="10">
    <source>
        <dbReference type="Pfam" id="PF12704"/>
    </source>
</evidence>